<feature type="signal peptide" evidence="1">
    <location>
        <begin position="1"/>
        <end position="18"/>
    </location>
</feature>
<reference evidence="2 3" key="1">
    <citation type="submission" date="2015-05" db="EMBL/GenBank/DDBJ databases">
        <title>Genome assembly of Archangium gephyra DSM 2261.</title>
        <authorList>
            <person name="Sharma G."/>
            <person name="Subramanian S."/>
        </authorList>
    </citation>
    <scope>NUCLEOTIDE SEQUENCE [LARGE SCALE GENOMIC DNA]</scope>
    <source>
        <strain evidence="2 3">DSM 2261</strain>
    </source>
</reference>
<dbReference type="KEGG" id="age:AA314_07979"/>
<proteinExistence type="predicted"/>
<gene>
    <name evidence="2" type="ORF">AA314_07979</name>
</gene>
<protein>
    <submittedName>
        <fullName evidence="2">Uncharacterized protein</fullName>
    </submittedName>
</protein>
<evidence type="ECO:0000256" key="1">
    <source>
        <dbReference type="SAM" id="SignalP"/>
    </source>
</evidence>
<accession>A0AAC8QFD5</accession>
<dbReference type="RefSeq" id="WP_156349926.1">
    <property type="nucleotide sequence ID" value="NZ_CP011509.1"/>
</dbReference>
<evidence type="ECO:0000313" key="3">
    <source>
        <dbReference type="Proteomes" id="UP000035579"/>
    </source>
</evidence>
<dbReference type="AlphaFoldDB" id="A0AAC8QFD5"/>
<keyword evidence="1" id="KW-0732">Signal</keyword>
<sequence>MRHGLPALLALVPALALASAREAEPLQEFSSDAPVAPTVTVRGTCG</sequence>
<organism evidence="2 3">
    <name type="scientific">Archangium gephyra</name>
    <dbReference type="NCBI Taxonomy" id="48"/>
    <lineage>
        <taxon>Bacteria</taxon>
        <taxon>Pseudomonadati</taxon>
        <taxon>Myxococcota</taxon>
        <taxon>Myxococcia</taxon>
        <taxon>Myxococcales</taxon>
        <taxon>Cystobacterineae</taxon>
        <taxon>Archangiaceae</taxon>
        <taxon>Archangium</taxon>
    </lineage>
</organism>
<dbReference type="Proteomes" id="UP000035579">
    <property type="component" value="Chromosome"/>
</dbReference>
<dbReference type="EMBL" id="CP011509">
    <property type="protein sequence ID" value="AKJ06353.1"/>
    <property type="molecule type" value="Genomic_DNA"/>
</dbReference>
<name>A0AAC8QFD5_9BACT</name>
<evidence type="ECO:0000313" key="2">
    <source>
        <dbReference type="EMBL" id="AKJ06353.1"/>
    </source>
</evidence>
<feature type="chain" id="PRO_5042273413" evidence="1">
    <location>
        <begin position="19"/>
        <end position="46"/>
    </location>
</feature>